<dbReference type="GO" id="GO:0003688">
    <property type="term" value="F:DNA replication origin binding"/>
    <property type="evidence" value="ECO:0007669"/>
    <property type="project" value="TreeGrafter"/>
</dbReference>
<keyword evidence="3" id="KW-0548">Nucleotidyltransferase</keyword>
<evidence type="ECO:0000313" key="6">
    <source>
        <dbReference type="EMBL" id="CAH1427419.1"/>
    </source>
</evidence>
<dbReference type="GO" id="GO:0003682">
    <property type="term" value="F:chromatin binding"/>
    <property type="evidence" value="ECO:0007669"/>
    <property type="project" value="TreeGrafter"/>
</dbReference>
<evidence type="ECO:0000256" key="2">
    <source>
        <dbReference type="ARBA" id="ARBA00022679"/>
    </source>
</evidence>
<dbReference type="InterPro" id="IPR042087">
    <property type="entry name" value="DNA_pol_B_thumb"/>
</dbReference>
<comment type="caution">
    <text evidence="6">The sequence shown here is derived from an EMBL/GenBank/DDBJ whole genome shotgun (WGS) entry which is preliminary data.</text>
</comment>
<dbReference type="GO" id="GO:0003887">
    <property type="term" value="F:DNA-directed DNA polymerase activity"/>
    <property type="evidence" value="ECO:0007669"/>
    <property type="project" value="UniProtKB-KW"/>
</dbReference>
<dbReference type="GO" id="GO:0003697">
    <property type="term" value="F:single-stranded DNA binding"/>
    <property type="evidence" value="ECO:0007669"/>
    <property type="project" value="TreeGrafter"/>
</dbReference>
<dbReference type="GO" id="GO:0000166">
    <property type="term" value="F:nucleotide binding"/>
    <property type="evidence" value="ECO:0007669"/>
    <property type="project" value="InterPro"/>
</dbReference>
<feature type="domain" description="DNA-directed DNA polymerase family B multifunctional" evidence="5">
    <location>
        <begin position="167"/>
        <end position="243"/>
    </location>
</feature>
<accession>A0AAU9MHQ5</accession>
<dbReference type="InterPro" id="IPR012337">
    <property type="entry name" value="RNaseH-like_sf"/>
</dbReference>
<keyword evidence="2" id="KW-0808">Transferase</keyword>
<dbReference type="EMBL" id="CAKMRJ010002223">
    <property type="protein sequence ID" value="CAH1427419.1"/>
    <property type="molecule type" value="Genomic_DNA"/>
</dbReference>
<keyword evidence="4" id="KW-0239">DNA-directed DNA polymerase</keyword>
<dbReference type="Gene3D" id="1.10.132.60">
    <property type="entry name" value="DNA polymerase family B, C-terminal domain"/>
    <property type="match status" value="1"/>
</dbReference>
<dbReference type="GO" id="GO:1902975">
    <property type="term" value="P:mitotic DNA replication initiation"/>
    <property type="evidence" value="ECO:0007669"/>
    <property type="project" value="TreeGrafter"/>
</dbReference>
<dbReference type="InterPro" id="IPR006134">
    <property type="entry name" value="DNA-dir_DNA_pol_B_multi_dom"/>
</dbReference>
<protein>
    <recommendedName>
        <fullName evidence="1">DNA-directed DNA polymerase</fullName>
        <ecNumber evidence="1">2.7.7.7</ecNumber>
    </recommendedName>
</protein>
<keyword evidence="7" id="KW-1185">Reference proteome</keyword>
<dbReference type="GO" id="GO:0006273">
    <property type="term" value="P:lagging strand elongation"/>
    <property type="evidence" value="ECO:0007669"/>
    <property type="project" value="TreeGrafter"/>
</dbReference>
<evidence type="ECO:0000259" key="5">
    <source>
        <dbReference type="Pfam" id="PF00136"/>
    </source>
</evidence>
<dbReference type="SUPFAM" id="SSF56672">
    <property type="entry name" value="DNA/RNA polymerases"/>
    <property type="match status" value="1"/>
</dbReference>
<dbReference type="GO" id="GO:0006272">
    <property type="term" value="P:leading strand elongation"/>
    <property type="evidence" value="ECO:0007669"/>
    <property type="project" value="TreeGrafter"/>
</dbReference>
<dbReference type="PANTHER" id="PTHR45861">
    <property type="entry name" value="DNA POLYMERASE ALPHA CATALYTIC SUBUNIT"/>
    <property type="match status" value="1"/>
</dbReference>
<proteinExistence type="predicted"/>
<dbReference type="AlphaFoldDB" id="A0AAU9MHQ5"/>
<sequence>MDPAFSAITGLQTNISSDLNAELDPGVYSDEKPPFVVELDGSLPFYMLDAYEEFSGSNASNIYLFGKVKERSTYHSCCVVVKNMQRCMYAIPNGPVFEDSVIMKLFTPSFIGIMHLKDPIERKENYVLKISYPFKDPPLPSDLKGETFRALLGTHNWKYHQGDMTGSLLSKETGDFCLEQILSELDRSCEEVVEVIHNKLRKVQEDMRKGEIGLEKYIITKMSTRPPEAYPDAKSQPHVEILLAYYLPTWRANVIEVDIEINPSRVVGILFSVNDEGGVRGGQTGPGTYKCIQELPFEVHIGVTICISVFSIIIELLSPSLTFLFYYNNRVVFSLEKDYGMKYCPYEAGVDVFLSGYVFHLKILHERGLDNIRKSESYQVKRVSSKVARKELRMLKLAARYVGALREAKHKLEK</sequence>
<dbReference type="EC" id="2.7.7.7" evidence="1"/>
<reference evidence="6 7" key="1">
    <citation type="submission" date="2022-01" db="EMBL/GenBank/DDBJ databases">
        <authorList>
            <person name="Xiong W."/>
            <person name="Schranz E."/>
        </authorList>
    </citation>
    <scope>NUCLEOTIDE SEQUENCE [LARGE SCALE GENOMIC DNA]</scope>
</reference>
<dbReference type="Gene3D" id="2.40.50.730">
    <property type="match status" value="1"/>
</dbReference>
<dbReference type="Gene3D" id="3.30.70.2820">
    <property type="match status" value="1"/>
</dbReference>
<dbReference type="PANTHER" id="PTHR45861:SF1">
    <property type="entry name" value="DNA POLYMERASE ALPHA CATALYTIC SUBUNIT"/>
    <property type="match status" value="1"/>
</dbReference>
<dbReference type="InterPro" id="IPR043502">
    <property type="entry name" value="DNA/RNA_pol_sf"/>
</dbReference>
<gene>
    <name evidence="6" type="ORF">LVIROSA_LOCUS14426</name>
</gene>
<evidence type="ECO:0000256" key="1">
    <source>
        <dbReference type="ARBA" id="ARBA00012417"/>
    </source>
</evidence>
<evidence type="ECO:0000313" key="7">
    <source>
        <dbReference type="Proteomes" id="UP001157418"/>
    </source>
</evidence>
<dbReference type="SUPFAM" id="SSF53098">
    <property type="entry name" value="Ribonuclease H-like"/>
    <property type="match status" value="1"/>
</dbReference>
<name>A0AAU9MHQ5_9ASTR</name>
<dbReference type="Proteomes" id="UP001157418">
    <property type="component" value="Unassembled WGS sequence"/>
</dbReference>
<evidence type="ECO:0000256" key="3">
    <source>
        <dbReference type="ARBA" id="ARBA00022695"/>
    </source>
</evidence>
<evidence type="ECO:0000256" key="4">
    <source>
        <dbReference type="ARBA" id="ARBA00022932"/>
    </source>
</evidence>
<dbReference type="Pfam" id="PF00136">
    <property type="entry name" value="DNA_pol_B"/>
    <property type="match status" value="1"/>
</dbReference>
<organism evidence="6 7">
    <name type="scientific">Lactuca virosa</name>
    <dbReference type="NCBI Taxonomy" id="75947"/>
    <lineage>
        <taxon>Eukaryota</taxon>
        <taxon>Viridiplantae</taxon>
        <taxon>Streptophyta</taxon>
        <taxon>Embryophyta</taxon>
        <taxon>Tracheophyta</taxon>
        <taxon>Spermatophyta</taxon>
        <taxon>Magnoliopsida</taxon>
        <taxon>eudicotyledons</taxon>
        <taxon>Gunneridae</taxon>
        <taxon>Pentapetalae</taxon>
        <taxon>asterids</taxon>
        <taxon>campanulids</taxon>
        <taxon>Asterales</taxon>
        <taxon>Asteraceae</taxon>
        <taxon>Cichorioideae</taxon>
        <taxon>Cichorieae</taxon>
        <taxon>Lactucinae</taxon>
        <taxon>Lactuca</taxon>
    </lineage>
</organism>
<dbReference type="GO" id="GO:0005658">
    <property type="term" value="C:alpha DNA polymerase:primase complex"/>
    <property type="evidence" value="ECO:0007669"/>
    <property type="project" value="TreeGrafter"/>
</dbReference>